<dbReference type="Proteomes" id="UP000565572">
    <property type="component" value="Unassembled WGS sequence"/>
</dbReference>
<evidence type="ECO:0000256" key="3">
    <source>
        <dbReference type="ARBA" id="ARBA00023163"/>
    </source>
</evidence>
<evidence type="ECO:0000313" key="7">
    <source>
        <dbReference type="Proteomes" id="UP000565572"/>
    </source>
</evidence>
<gene>
    <name evidence="6" type="ORF">FHX39_002118</name>
</gene>
<organism evidence="6 7">
    <name type="scientific">Microlunatus antarcticus</name>
    <dbReference type="NCBI Taxonomy" id="53388"/>
    <lineage>
        <taxon>Bacteria</taxon>
        <taxon>Bacillati</taxon>
        <taxon>Actinomycetota</taxon>
        <taxon>Actinomycetes</taxon>
        <taxon>Propionibacteriales</taxon>
        <taxon>Propionibacteriaceae</taxon>
        <taxon>Microlunatus</taxon>
    </lineage>
</organism>
<dbReference type="PROSITE" id="PS50110">
    <property type="entry name" value="RESPONSE_REGULATORY"/>
    <property type="match status" value="1"/>
</dbReference>
<feature type="modified residue" description="4-aspartylphosphate" evidence="4">
    <location>
        <position position="50"/>
    </location>
</feature>
<proteinExistence type="predicted"/>
<feature type="domain" description="Response regulatory" evidence="5">
    <location>
        <begin position="4"/>
        <end position="119"/>
    </location>
</feature>
<dbReference type="SUPFAM" id="SSF46894">
    <property type="entry name" value="C-terminal effector domain of the bipartite response regulators"/>
    <property type="match status" value="1"/>
</dbReference>
<protein>
    <submittedName>
        <fullName evidence="6">Two-component system response regulator DesR</fullName>
    </submittedName>
</protein>
<dbReference type="PANTHER" id="PTHR43214">
    <property type="entry name" value="TWO-COMPONENT RESPONSE REGULATOR"/>
    <property type="match status" value="1"/>
</dbReference>
<keyword evidence="4" id="KW-0597">Phosphoprotein</keyword>
<dbReference type="InterPro" id="IPR039420">
    <property type="entry name" value="WalR-like"/>
</dbReference>
<dbReference type="RefSeq" id="WP_183338218.1">
    <property type="nucleotide sequence ID" value="NZ_JACHZG010000001.1"/>
</dbReference>
<dbReference type="InterPro" id="IPR011006">
    <property type="entry name" value="CheY-like_superfamily"/>
</dbReference>
<accession>A0A7W5JVL2</accession>
<evidence type="ECO:0000256" key="1">
    <source>
        <dbReference type="ARBA" id="ARBA00023015"/>
    </source>
</evidence>
<dbReference type="SUPFAM" id="SSF52172">
    <property type="entry name" value="CheY-like"/>
    <property type="match status" value="1"/>
</dbReference>
<sequence length="220" mass="23341">MRPRVVLVDDIAALRAALPVLLPDLDFVGVYAEAEDLLAERPPADLVLLDLKLANTSQPSAAQGLEVVRLVVGAGYRVCLYSQEERRFVLAACVAAGASGLVAKSDPLEETARTIDRVLAGEVVLPSSLVGLAEVLVRRGNLRLLSPRQRQLLAGRARGRTYAEIGGELHLSESTLRGYWTDVCAVVADHLKTSSAADIERAMGLAPGDLLWPGAPGAST</sequence>
<dbReference type="SMART" id="SM00448">
    <property type="entry name" value="REC"/>
    <property type="match status" value="1"/>
</dbReference>
<dbReference type="PANTHER" id="PTHR43214:SF41">
    <property type="entry name" value="NITRATE_NITRITE RESPONSE REGULATOR PROTEIN NARP"/>
    <property type="match status" value="1"/>
</dbReference>
<comment type="caution">
    <text evidence="6">The sequence shown here is derived from an EMBL/GenBank/DDBJ whole genome shotgun (WGS) entry which is preliminary data.</text>
</comment>
<evidence type="ECO:0000313" key="6">
    <source>
        <dbReference type="EMBL" id="MBB3327174.1"/>
    </source>
</evidence>
<dbReference type="EMBL" id="JACHZG010000001">
    <property type="protein sequence ID" value="MBB3327174.1"/>
    <property type="molecule type" value="Genomic_DNA"/>
</dbReference>
<keyword evidence="3" id="KW-0804">Transcription</keyword>
<reference evidence="6 7" key="1">
    <citation type="submission" date="2020-08" db="EMBL/GenBank/DDBJ databases">
        <title>Sequencing the genomes of 1000 actinobacteria strains.</title>
        <authorList>
            <person name="Klenk H.-P."/>
        </authorList>
    </citation>
    <scope>NUCLEOTIDE SEQUENCE [LARGE SCALE GENOMIC DNA]</scope>
    <source>
        <strain evidence="6 7">DSM 11053</strain>
    </source>
</reference>
<dbReference type="AlphaFoldDB" id="A0A7W5JVL2"/>
<dbReference type="Gene3D" id="3.40.50.2300">
    <property type="match status" value="1"/>
</dbReference>
<keyword evidence="2" id="KW-0238">DNA-binding</keyword>
<dbReference type="GO" id="GO:0003677">
    <property type="term" value="F:DNA binding"/>
    <property type="evidence" value="ECO:0007669"/>
    <property type="project" value="UniProtKB-KW"/>
</dbReference>
<dbReference type="GO" id="GO:0006355">
    <property type="term" value="P:regulation of DNA-templated transcription"/>
    <property type="evidence" value="ECO:0007669"/>
    <property type="project" value="InterPro"/>
</dbReference>
<dbReference type="InterPro" id="IPR001789">
    <property type="entry name" value="Sig_transdc_resp-reg_receiver"/>
</dbReference>
<keyword evidence="1" id="KW-0805">Transcription regulation</keyword>
<keyword evidence="7" id="KW-1185">Reference proteome</keyword>
<evidence type="ECO:0000259" key="5">
    <source>
        <dbReference type="PROSITE" id="PS50110"/>
    </source>
</evidence>
<name>A0A7W5JVL2_9ACTN</name>
<dbReference type="GO" id="GO:0000160">
    <property type="term" value="P:phosphorelay signal transduction system"/>
    <property type="evidence" value="ECO:0007669"/>
    <property type="project" value="InterPro"/>
</dbReference>
<evidence type="ECO:0000256" key="2">
    <source>
        <dbReference type="ARBA" id="ARBA00023125"/>
    </source>
</evidence>
<dbReference type="InterPro" id="IPR016032">
    <property type="entry name" value="Sig_transdc_resp-reg_C-effctor"/>
</dbReference>
<evidence type="ECO:0000256" key="4">
    <source>
        <dbReference type="PROSITE-ProRule" id="PRU00169"/>
    </source>
</evidence>